<keyword evidence="10" id="KW-0732">Signal</keyword>
<reference evidence="24 25" key="1">
    <citation type="submission" date="2022-03" db="EMBL/GenBank/DDBJ databases">
        <title>Complete genome sequence of Lysobacter capsici VKM B-2533 and Lysobacter gummosus 10.1.1, promising sources of lytic agents.</title>
        <authorList>
            <person name="Tarlachkov S.V."/>
            <person name="Kudryakova I.V."/>
            <person name="Afoshin A.S."/>
            <person name="Leontyevskaya E.A."/>
            <person name="Leontyevskaya N.V."/>
        </authorList>
    </citation>
    <scope>NUCLEOTIDE SEQUENCE [LARGE SCALE GENOMIC DNA]</scope>
    <source>
        <strain evidence="24 25">10.1.1</strain>
    </source>
</reference>
<comment type="subunit">
    <text evidence="5">Monomer.</text>
</comment>
<dbReference type="Proteomes" id="UP000829194">
    <property type="component" value="Chromosome"/>
</dbReference>
<dbReference type="EC" id="3.2.1.25" evidence="7"/>
<dbReference type="Pfam" id="PF02836">
    <property type="entry name" value="Glyco_hydro_2_C"/>
    <property type="match status" value="1"/>
</dbReference>
<evidence type="ECO:0000256" key="15">
    <source>
        <dbReference type="ARBA" id="ARBA00032581"/>
    </source>
</evidence>
<dbReference type="InterPro" id="IPR050887">
    <property type="entry name" value="Beta-mannosidase_GH2"/>
</dbReference>
<evidence type="ECO:0000256" key="13">
    <source>
        <dbReference type="ARBA" id="ARBA00023180"/>
    </source>
</evidence>
<evidence type="ECO:0000256" key="2">
    <source>
        <dbReference type="ARBA" id="ARBA00003150"/>
    </source>
</evidence>
<evidence type="ECO:0000256" key="8">
    <source>
        <dbReference type="ARBA" id="ARBA00015707"/>
    </source>
</evidence>
<dbReference type="InterPro" id="IPR006103">
    <property type="entry name" value="Glyco_hydro_2_cat"/>
</dbReference>
<keyword evidence="11 24" id="KW-0378">Hydrolase</keyword>
<evidence type="ECO:0000256" key="5">
    <source>
        <dbReference type="ARBA" id="ARBA00011245"/>
    </source>
</evidence>
<evidence type="ECO:0000259" key="21">
    <source>
        <dbReference type="Pfam" id="PF17753"/>
    </source>
</evidence>
<dbReference type="PANTHER" id="PTHR43730:SF1">
    <property type="entry name" value="BETA-MANNOSIDASE"/>
    <property type="match status" value="1"/>
</dbReference>
<dbReference type="InterPro" id="IPR006102">
    <property type="entry name" value="Ig-like_GH2"/>
</dbReference>
<dbReference type="SUPFAM" id="SSF51445">
    <property type="entry name" value="(Trans)glycosidases"/>
    <property type="match status" value="1"/>
</dbReference>
<dbReference type="SUPFAM" id="SSF49303">
    <property type="entry name" value="beta-Galactosidase/glucuronidase domain"/>
    <property type="match status" value="3"/>
</dbReference>
<keyword evidence="9" id="KW-0964">Secreted</keyword>
<dbReference type="Gene3D" id="3.20.20.80">
    <property type="entry name" value="Glycosidases"/>
    <property type="match status" value="1"/>
</dbReference>
<feature type="domain" description="Beta-mannosidase-like galactose-binding" evidence="23">
    <location>
        <begin position="36"/>
        <end position="212"/>
    </location>
</feature>
<evidence type="ECO:0000259" key="22">
    <source>
        <dbReference type="Pfam" id="PF17786"/>
    </source>
</evidence>
<evidence type="ECO:0000256" key="11">
    <source>
        <dbReference type="ARBA" id="ARBA00022801"/>
    </source>
</evidence>
<evidence type="ECO:0000256" key="16">
    <source>
        <dbReference type="ARBA" id="ARBA00038429"/>
    </source>
</evidence>
<evidence type="ECO:0000256" key="10">
    <source>
        <dbReference type="ARBA" id="ARBA00022729"/>
    </source>
</evidence>
<comment type="function">
    <text evidence="2">Exoglycosidase that cleaves the single beta-linked mannose residue from the non-reducing end of all N-linked glycoprotein oligosaccharides.</text>
</comment>
<evidence type="ECO:0000256" key="4">
    <source>
        <dbReference type="ARBA" id="ARBA00004740"/>
    </source>
</evidence>
<feature type="domain" description="Glycoside hydrolase family 2 catalytic" evidence="20">
    <location>
        <begin position="346"/>
        <end position="464"/>
    </location>
</feature>
<evidence type="ECO:0000256" key="3">
    <source>
        <dbReference type="ARBA" id="ARBA00004613"/>
    </source>
</evidence>
<protein>
    <recommendedName>
        <fullName evidence="8">Beta-mannosidase</fullName>
        <ecNumber evidence="7">3.2.1.25</ecNumber>
    </recommendedName>
    <alternativeName>
        <fullName evidence="17">Beta-mannosidase B</fullName>
    </alternativeName>
    <alternativeName>
        <fullName evidence="15">Lysosomal beta A mannosidase</fullName>
    </alternativeName>
    <alternativeName>
        <fullName evidence="18">Mannanase B</fullName>
    </alternativeName>
</protein>
<dbReference type="Pfam" id="PF22666">
    <property type="entry name" value="Glyco_hydro_2_N2"/>
    <property type="match status" value="1"/>
</dbReference>
<evidence type="ECO:0000256" key="7">
    <source>
        <dbReference type="ARBA" id="ARBA00012754"/>
    </source>
</evidence>
<dbReference type="InterPro" id="IPR013783">
    <property type="entry name" value="Ig-like_fold"/>
</dbReference>
<evidence type="ECO:0000313" key="24">
    <source>
        <dbReference type="EMBL" id="UNP32104.1"/>
    </source>
</evidence>
<keyword evidence="14" id="KW-0326">Glycosidase</keyword>
<dbReference type="Gene3D" id="2.60.40.10">
    <property type="entry name" value="Immunoglobulins"/>
    <property type="match status" value="3"/>
</dbReference>
<keyword evidence="25" id="KW-1185">Reference proteome</keyword>
<dbReference type="Pfam" id="PF17753">
    <property type="entry name" value="Ig_mannosidase"/>
    <property type="match status" value="1"/>
</dbReference>
<dbReference type="RefSeq" id="WP_148649191.1">
    <property type="nucleotide sequence ID" value="NZ_CP011131.1"/>
</dbReference>
<dbReference type="InterPro" id="IPR054593">
    <property type="entry name" value="Beta-mannosidase-like_N2"/>
</dbReference>
<evidence type="ECO:0000259" key="23">
    <source>
        <dbReference type="Pfam" id="PF22666"/>
    </source>
</evidence>
<dbReference type="Pfam" id="PF00703">
    <property type="entry name" value="Glyco_hydro_2"/>
    <property type="match status" value="1"/>
</dbReference>
<evidence type="ECO:0000256" key="6">
    <source>
        <dbReference type="ARBA" id="ARBA00011738"/>
    </source>
</evidence>
<dbReference type="GO" id="GO:0016787">
    <property type="term" value="F:hydrolase activity"/>
    <property type="evidence" value="ECO:0007669"/>
    <property type="project" value="UniProtKB-KW"/>
</dbReference>
<accession>A0ABY3XKG7</accession>
<comment type="similarity">
    <text evidence="16">Belongs to the glycosyl hydrolase 2 family. Beta-mannosidase B subfamily.</text>
</comment>
<keyword evidence="12" id="KW-1015">Disulfide bond</keyword>
<evidence type="ECO:0000256" key="17">
    <source>
        <dbReference type="ARBA" id="ARBA00041069"/>
    </source>
</evidence>
<dbReference type="PANTHER" id="PTHR43730">
    <property type="entry name" value="BETA-MANNOSIDASE"/>
    <property type="match status" value="1"/>
</dbReference>
<sequence>MLIAALAAHAAQAAPLSSRPLHENWQFRLTPDDPQAAEHKGATGWHAATIPGHVHTDLLAAKLIPDPYVGAREAQLQWIGLAQWEYRSQFDVDQASLARAHNELVFDGLDTFATIYLNGKQVLKADNSFRTWRVPVDGQLRERGNELRVVFDSPIRRLLPQVQAMPNKIAGNYPSPYGDEPRDAMTANFVRKPGYHYGWDWGPRYVTAGIWRGVRLDSWDRLRIGDLHVRPEHVSRQAAQTSVEVEIHSDRADAATIEIEYTDAKARSKTLSQSARLRAGVNRVAIAVNIADPQLWYPVGYGEQPLYTFKAVVRDRDGVQASAQRRTGLRSVELRRERDAKGQGFAFVINGIPVFAKGANAIPFDAFPARVTRERLRRDLQSARDANMNMIRNWGGGYYESDDFFELTDELGLLVWQDFMFGGGMPPGYDAAFRANVVAEARDNVRRLRNHPSIVLWCGNNEEETAWKDWGHSKKLMEADPKFAQTVWEGYVALFGKDLRAVVAEDGAGVPYWSSSPSNDLAEKANDSDNGDKHYWDVWGGPALPASAYLEETPRFMSEYGLQGWPSLRTIAAFAQPGEQGIDTPVIRAHQKFLAGDGNTRLLKYIRGEYGEPRDFADFVYLSQQVQAEGIELAALHHRASRPRTMGSLYWQLNDVWPGASWSSLDYFGRWKPLHFHAKRFFAELAIAPLRRVSDKDGGRTELSLLSDRVAPVAGEWRTRVMDFDGRVLREERKPATLAALASTRAGSWSDAELLGGADPKRTAAVFELIVDGRTVSRRAVYFAESRLLAWPDPKLSARLRRDGEGYVLSVHADKFARAVWVDFGDQDVSLADNALTLLPGETVEIAVRSKADLGSLQKGLNLRSLYRP</sequence>
<dbReference type="InterPro" id="IPR041447">
    <property type="entry name" value="Mannosidase_ig"/>
</dbReference>
<feature type="domain" description="Beta-mannosidase Ig-fold" evidence="21">
    <location>
        <begin position="792"/>
        <end position="867"/>
    </location>
</feature>
<evidence type="ECO:0000259" key="19">
    <source>
        <dbReference type="Pfam" id="PF00703"/>
    </source>
</evidence>
<dbReference type="SUPFAM" id="SSF49785">
    <property type="entry name" value="Galactose-binding domain-like"/>
    <property type="match status" value="1"/>
</dbReference>
<evidence type="ECO:0000256" key="1">
    <source>
        <dbReference type="ARBA" id="ARBA00000829"/>
    </source>
</evidence>
<comment type="subunit">
    <text evidence="6">Homodimer.</text>
</comment>
<gene>
    <name evidence="24" type="ORF">MOV92_10780</name>
</gene>
<evidence type="ECO:0000256" key="18">
    <source>
        <dbReference type="ARBA" id="ARBA00041614"/>
    </source>
</evidence>
<dbReference type="EMBL" id="CP093547">
    <property type="protein sequence ID" value="UNP32104.1"/>
    <property type="molecule type" value="Genomic_DNA"/>
</dbReference>
<proteinExistence type="inferred from homology"/>
<comment type="catalytic activity">
    <reaction evidence="1">
        <text>Hydrolysis of terminal, non-reducing beta-D-mannose residues in beta-D-mannosides.</text>
        <dbReference type="EC" id="3.2.1.25"/>
    </reaction>
</comment>
<dbReference type="Gene3D" id="2.60.120.260">
    <property type="entry name" value="Galactose-binding domain-like"/>
    <property type="match status" value="1"/>
</dbReference>
<feature type="domain" description="Mannosidase Ig/CBM-like" evidence="22">
    <location>
        <begin position="701"/>
        <end position="785"/>
    </location>
</feature>
<evidence type="ECO:0000256" key="14">
    <source>
        <dbReference type="ARBA" id="ARBA00023295"/>
    </source>
</evidence>
<evidence type="ECO:0000259" key="20">
    <source>
        <dbReference type="Pfam" id="PF02836"/>
    </source>
</evidence>
<evidence type="ECO:0000313" key="25">
    <source>
        <dbReference type="Proteomes" id="UP000829194"/>
    </source>
</evidence>
<feature type="domain" description="Glycoside hydrolase family 2 immunoglobulin-like beta-sandwich" evidence="19">
    <location>
        <begin position="223"/>
        <end position="330"/>
    </location>
</feature>
<comment type="subcellular location">
    <subcellularLocation>
        <location evidence="3">Secreted</location>
    </subcellularLocation>
</comment>
<dbReference type="InterPro" id="IPR036156">
    <property type="entry name" value="Beta-gal/glucu_dom_sf"/>
</dbReference>
<dbReference type="Pfam" id="PF17786">
    <property type="entry name" value="Mannosidase_ig"/>
    <property type="match status" value="1"/>
</dbReference>
<dbReference type="InterPro" id="IPR017853">
    <property type="entry name" value="GH"/>
</dbReference>
<keyword evidence="13" id="KW-0325">Glycoprotein</keyword>
<dbReference type="InterPro" id="IPR041625">
    <property type="entry name" value="Beta-mannosidase_Ig"/>
</dbReference>
<comment type="pathway">
    <text evidence="4">Glycan metabolism; N-glycan degradation.</text>
</comment>
<organism evidence="24 25">
    <name type="scientific">Lysobacter gummosus</name>
    <dbReference type="NCBI Taxonomy" id="262324"/>
    <lineage>
        <taxon>Bacteria</taxon>
        <taxon>Pseudomonadati</taxon>
        <taxon>Pseudomonadota</taxon>
        <taxon>Gammaproteobacteria</taxon>
        <taxon>Lysobacterales</taxon>
        <taxon>Lysobacteraceae</taxon>
        <taxon>Lysobacter</taxon>
    </lineage>
</organism>
<dbReference type="InterPro" id="IPR008979">
    <property type="entry name" value="Galactose-bd-like_sf"/>
</dbReference>
<evidence type="ECO:0000256" key="9">
    <source>
        <dbReference type="ARBA" id="ARBA00022525"/>
    </source>
</evidence>
<name>A0ABY3XKG7_9GAMM</name>
<evidence type="ECO:0000256" key="12">
    <source>
        <dbReference type="ARBA" id="ARBA00023157"/>
    </source>
</evidence>